<feature type="domain" description="N-acetyltransferase" evidence="3">
    <location>
        <begin position="3"/>
        <end position="156"/>
    </location>
</feature>
<dbReference type="InterPro" id="IPR050832">
    <property type="entry name" value="Bact_Acetyltransf"/>
</dbReference>
<dbReference type="RefSeq" id="WP_123084939.1">
    <property type="nucleotide sequence ID" value="NZ_RJAI01000042.1"/>
</dbReference>
<dbReference type="Pfam" id="PF00583">
    <property type="entry name" value="Acetyltransf_1"/>
    <property type="match status" value="1"/>
</dbReference>
<keyword evidence="2" id="KW-0012">Acyltransferase</keyword>
<accession>A0A3M8T1S7</accession>
<evidence type="ECO:0000313" key="4">
    <source>
        <dbReference type="EMBL" id="RNF86983.1"/>
    </source>
</evidence>
<evidence type="ECO:0000256" key="2">
    <source>
        <dbReference type="ARBA" id="ARBA00023315"/>
    </source>
</evidence>
<dbReference type="EMBL" id="RJAI01000042">
    <property type="protein sequence ID" value="RNF86983.1"/>
    <property type="molecule type" value="Genomic_DNA"/>
</dbReference>
<protein>
    <submittedName>
        <fullName evidence="4">GNAT family N-acetyltransferase</fullName>
    </submittedName>
</protein>
<name>A0A3M8T1S7_PSEPU</name>
<keyword evidence="1 4" id="KW-0808">Transferase</keyword>
<evidence type="ECO:0000256" key="1">
    <source>
        <dbReference type="ARBA" id="ARBA00022679"/>
    </source>
</evidence>
<proteinExistence type="predicted"/>
<dbReference type="PANTHER" id="PTHR43877:SF2">
    <property type="entry name" value="AMINOALKYLPHOSPHONATE N-ACETYLTRANSFERASE-RELATED"/>
    <property type="match status" value="1"/>
</dbReference>
<evidence type="ECO:0000259" key="3">
    <source>
        <dbReference type="PROSITE" id="PS51186"/>
    </source>
</evidence>
<evidence type="ECO:0000313" key="5">
    <source>
        <dbReference type="Proteomes" id="UP000278162"/>
    </source>
</evidence>
<sequence length="162" mass="17763">MHLTHRPVRPDDIHGICSFPQSPAELFYMFPKAKYPLSPAQLNDAIAQRSGSTVVEGNGTVLAFANFYKAEHGGVCALGNVVVAHAARGHGVARYLVTAMIELARQQFAAREVWVSCFNHNTAGLLLYPQLGFVPFGIEERQAWDGSRVALVQMKQVFIQPG</sequence>
<organism evidence="4 5">
    <name type="scientific">Pseudomonas putida</name>
    <name type="common">Arthrobacter siderocapsulatus</name>
    <dbReference type="NCBI Taxonomy" id="303"/>
    <lineage>
        <taxon>Bacteria</taxon>
        <taxon>Pseudomonadati</taxon>
        <taxon>Pseudomonadota</taxon>
        <taxon>Gammaproteobacteria</taxon>
        <taxon>Pseudomonadales</taxon>
        <taxon>Pseudomonadaceae</taxon>
        <taxon>Pseudomonas</taxon>
    </lineage>
</organism>
<dbReference type="GO" id="GO:0016747">
    <property type="term" value="F:acyltransferase activity, transferring groups other than amino-acyl groups"/>
    <property type="evidence" value="ECO:0007669"/>
    <property type="project" value="InterPro"/>
</dbReference>
<dbReference type="CDD" id="cd04301">
    <property type="entry name" value="NAT_SF"/>
    <property type="match status" value="1"/>
</dbReference>
<reference evidence="4 5" key="1">
    <citation type="submission" date="2018-10" db="EMBL/GenBank/DDBJ databases">
        <title>An outbreak of IMP-63 producing strain in France.</title>
        <authorList>
            <person name="Bour M."/>
            <person name="Liapis E."/>
            <person name="Plesiat P."/>
        </authorList>
    </citation>
    <scope>NUCLEOTIDE SEQUENCE [LARGE SCALE GENOMIC DNA]</scope>
    <source>
        <strain evidence="4 5">12917</strain>
    </source>
</reference>
<dbReference type="InterPro" id="IPR016181">
    <property type="entry name" value="Acyl_CoA_acyltransferase"/>
</dbReference>
<dbReference type="Gene3D" id="3.40.630.30">
    <property type="match status" value="1"/>
</dbReference>
<comment type="caution">
    <text evidence="4">The sequence shown here is derived from an EMBL/GenBank/DDBJ whole genome shotgun (WGS) entry which is preliminary data.</text>
</comment>
<dbReference type="InterPro" id="IPR000182">
    <property type="entry name" value="GNAT_dom"/>
</dbReference>
<dbReference type="SUPFAM" id="SSF55729">
    <property type="entry name" value="Acyl-CoA N-acyltransferases (Nat)"/>
    <property type="match status" value="1"/>
</dbReference>
<dbReference type="PROSITE" id="PS51186">
    <property type="entry name" value="GNAT"/>
    <property type="match status" value="1"/>
</dbReference>
<gene>
    <name evidence="4" type="ORF">EFK07_18250</name>
</gene>
<dbReference type="Proteomes" id="UP000278162">
    <property type="component" value="Unassembled WGS sequence"/>
</dbReference>
<dbReference type="AlphaFoldDB" id="A0A3M8T1S7"/>
<dbReference type="PANTHER" id="PTHR43877">
    <property type="entry name" value="AMINOALKYLPHOSPHONATE N-ACETYLTRANSFERASE-RELATED-RELATED"/>
    <property type="match status" value="1"/>
</dbReference>